<name>A0A2N0I1P7_9SPHN</name>
<dbReference type="PROSITE" id="PS51257">
    <property type="entry name" value="PROKAR_LIPOPROTEIN"/>
    <property type="match status" value="1"/>
</dbReference>
<gene>
    <name evidence="2" type="ORF">B0I00_0272</name>
</gene>
<sequence length="134" mass="14110">MSRRLLLTPAMAATLASLSGCSSGGDDWDDGVVADRNTRICVNEAGERIEDFQCDTTSGRYIGGTSSRWYYLNRRSRVPYYGDAISRSGVSGSPVAAPGESYAAAPERANVTRSAAVKRGGFGSLGRSFGGGRS</sequence>
<dbReference type="AlphaFoldDB" id="A0A2N0I1P7"/>
<dbReference type="EMBL" id="PHUF01000002">
    <property type="protein sequence ID" value="PKB25091.1"/>
    <property type="molecule type" value="Genomic_DNA"/>
</dbReference>
<evidence type="ECO:0000313" key="2">
    <source>
        <dbReference type="EMBL" id="PKB25091.1"/>
    </source>
</evidence>
<protein>
    <submittedName>
        <fullName evidence="2">Uncharacterized protein</fullName>
    </submittedName>
</protein>
<evidence type="ECO:0000313" key="3">
    <source>
        <dbReference type="Proteomes" id="UP000232587"/>
    </source>
</evidence>
<proteinExistence type="predicted"/>
<organism evidence="2 3">
    <name type="scientific">Novosphingobium kunmingense</name>
    <dbReference type="NCBI Taxonomy" id="1211806"/>
    <lineage>
        <taxon>Bacteria</taxon>
        <taxon>Pseudomonadati</taxon>
        <taxon>Pseudomonadota</taxon>
        <taxon>Alphaproteobacteria</taxon>
        <taxon>Sphingomonadales</taxon>
        <taxon>Sphingomonadaceae</taxon>
        <taxon>Novosphingobium</taxon>
    </lineage>
</organism>
<feature type="signal peptide" evidence="1">
    <location>
        <begin position="1"/>
        <end position="24"/>
    </location>
</feature>
<dbReference type="OrthoDB" id="7478512at2"/>
<dbReference type="RefSeq" id="WP_100865567.1">
    <property type="nucleotide sequence ID" value="NZ_PHUF01000002.1"/>
</dbReference>
<keyword evidence="1" id="KW-0732">Signal</keyword>
<accession>A0A2N0I1P7</accession>
<evidence type="ECO:0000256" key="1">
    <source>
        <dbReference type="SAM" id="SignalP"/>
    </source>
</evidence>
<comment type="caution">
    <text evidence="2">The sequence shown here is derived from an EMBL/GenBank/DDBJ whole genome shotgun (WGS) entry which is preliminary data.</text>
</comment>
<feature type="chain" id="PRO_5014599006" evidence="1">
    <location>
        <begin position="25"/>
        <end position="134"/>
    </location>
</feature>
<dbReference type="Proteomes" id="UP000232587">
    <property type="component" value="Unassembled WGS sequence"/>
</dbReference>
<reference evidence="2 3" key="1">
    <citation type="submission" date="2017-11" db="EMBL/GenBank/DDBJ databases">
        <title>Genomic Encyclopedia of Type Strains, Phase III (KMG-III): the genomes of soil and plant-associated and newly described type strains.</title>
        <authorList>
            <person name="Whitman W."/>
        </authorList>
    </citation>
    <scope>NUCLEOTIDE SEQUENCE [LARGE SCALE GENOMIC DNA]</scope>
    <source>
        <strain evidence="2 3">CGMCC 1.12274</strain>
    </source>
</reference>
<keyword evidence="3" id="KW-1185">Reference proteome</keyword>